<dbReference type="GO" id="GO:0008270">
    <property type="term" value="F:zinc ion binding"/>
    <property type="evidence" value="ECO:0007669"/>
    <property type="project" value="InterPro"/>
</dbReference>
<evidence type="ECO:0000256" key="3">
    <source>
        <dbReference type="ARBA" id="ARBA00023015"/>
    </source>
</evidence>
<organism evidence="8 9">
    <name type="scientific">Knufia peltigerae</name>
    <dbReference type="NCBI Taxonomy" id="1002370"/>
    <lineage>
        <taxon>Eukaryota</taxon>
        <taxon>Fungi</taxon>
        <taxon>Dikarya</taxon>
        <taxon>Ascomycota</taxon>
        <taxon>Pezizomycotina</taxon>
        <taxon>Eurotiomycetes</taxon>
        <taxon>Chaetothyriomycetidae</taxon>
        <taxon>Chaetothyriales</taxon>
        <taxon>Trichomeriaceae</taxon>
        <taxon>Knufia</taxon>
    </lineage>
</organism>
<evidence type="ECO:0000256" key="1">
    <source>
        <dbReference type="ARBA" id="ARBA00022723"/>
    </source>
</evidence>
<dbReference type="Proteomes" id="UP001172681">
    <property type="component" value="Unassembled WGS sequence"/>
</dbReference>
<evidence type="ECO:0000313" key="8">
    <source>
        <dbReference type="EMBL" id="KAJ9620374.1"/>
    </source>
</evidence>
<evidence type="ECO:0000256" key="5">
    <source>
        <dbReference type="ARBA" id="ARBA00023242"/>
    </source>
</evidence>
<evidence type="ECO:0000256" key="4">
    <source>
        <dbReference type="ARBA" id="ARBA00023163"/>
    </source>
</evidence>
<keyword evidence="3" id="KW-0805">Transcription regulation</keyword>
<dbReference type="GO" id="GO:0006351">
    <property type="term" value="P:DNA-templated transcription"/>
    <property type="evidence" value="ECO:0007669"/>
    <property type="project" value="InterPro"/>
</dbReference>
<evidence type="ECO:0000259" key="7">
    <source>
        <dbReference type="Pfam" id="PF04082"/>
    </source>
</evidence>
<name>A0AA39CR46_9EURO</name>
<sequence>MANKAGAMLFERVNKAILAATWDRNPSPRPENVRNVLKTSMIGQTFALLSGNPSHLLTAAAFHGSLISVARHSKLFQDTPTIELGEDLTPEELNDTWRRWARDEELKRIALVLFIHDAEISALFHHDPILRHNVRSLPTASSAELFSAPTATIWATRYKAEQRDRLRQANQLSTGSFTEKEADSDVSNADLQTPLTAWPAQDHMLNIYTRLSGISPSIIEARHMGCLTRPHAQKLESDLVSWYISVPGPFRELGTTSMQPEAPFTMLPLWHYSFIQLTADLDTLELAIGREGATISDSTRSYALSWVASPDSKRCLLHALLLQNLMTAVNMGSFFPIHTARILFSAAVCWYCYMLYLPYVEAEEHEWTFSVCSDPSLESYPEVRLLREGDNPTSPTFTLTMGSCNDAISDLDRILSANPAEMKAGTLCVLEGILRKLGTGGIARALADIVQVFISGEIDKSNAQDGGYVRGHP</sequence>
<evidence type="ECO:0000256" key="2">
    <source>
        <dbReference type="ARBA" id="ARBA00022833"/>
    </source>
</evidence>
<reference evidence="8" key="1">
    <citation type="submission" date="2022-10" db="EMBL/GenBank/DDBJ databases">
        <title>Culturing micro-colonial fungi from biological soil crusts in the Mojave desert and describing Neophaeococcomyces mojavensis, and introducing the new genera and species Taxawa tesnikishii.</title>
        <authorList>
            <person name="Kurbessoian T."/>
            <person name="Stajich J.E."/>
        </authorList>
    </citation>
    <scope>NUCLEOTIDE SEQUENCE</scope>
    <source>
        <strain evidence="8">TK_35</strain>
    </source>
</reference>
<dbReference type="InterPro" id="IPR007219">
    <property type="entry name" value="XnlR_reg_dom"/>
</dbReference>
<keyword evidence="5" id="KW-0539">Nucleus</keyword>
<keyword evidence="1" id="KW-0479">Metal-binding</keyword>
<dbReference type="PANTHER" id="PTHR47660:SF2">
    <property type="entry name" value="TRANSCRIPTION FACTOR WITH C2H2 AND ZN(2)-CYS(6) DNA BINDING DOMAIN (EUROFUNG)"/>
    <property type="match status" value="1"/>
</dbReference>
<feature type="region of interest" description="Disordered" evidence="6">
    <location>
        <begin position="169"/>
        <end position="188"/>
    </location>
</feature>
<accession>A0AA39CR46</accession>
<keyword evidence="9" id="KW-1185">Reference proteome</keyword>
<protein>
    <recommendedName>
        <fullName evidence="7">Xylanolytic transcriptional activator regulatory domain-containing protein</fullName>
    </recommendedName>
</protein>
<dbReference type="AlphaFoldDB" id="A0AA39CR46"/>
<keyword evidence="4" id="KW-0804">Transcription</keyword>
<evidence type="ECO:0000256" key="6">
    <source>
        <dbReference type="SAM" id="MobiDB-lite"/>
    </source>
</evidence>
<keyword evidence="2" id="KW-0862">Zinc</keyword>
<proteinExistence type="predicted"/>
<dbReference type="EMBL" id="JAPDRN010000124">
    <property type="protein sequence ID" value="KAJ9620374.1"/>
    <property type="molecule type" value="Genomic_DNA"/>
</dbReference>
<gene>
    <name evidence="8" type="ORF">H2204_012284</name>
</gene>
<dbReference type="PANTHER" id="PTHR47660">
    <property type="entry name" value="TRANSCRIPTION FACTOR WITH C2H2 AND ZN(2)-CYS(6) DNA BINDING DOMAIN (EUROFUNG)-RELATED-RELATED"/>
    <property type="match status" value="1"/>
</dbReference>
<dbReference type="Pfam" id="PF04082">
    <property type="entry name" value="Fungal_trans"/>
    <property type="match status" value="1"/>
</dbReference>
<comment type="caution">
    <text evidence="8">The sequence shown here is derived from an EMBL/GenBank/DDBJ whole genome shotgun (WGS) entry which is preliminary data.</text>
</comment>
<dbReference type="GO" id="GO:0003677">
    <property type="term" value="F:DNA binding"/>
    <property type="evidence" value="ECO:0007669"/>
    <property type="project" value="InterPro"/>
</dbReference>
<feature type="domain" description="Xylanolytic transcriptional activator regulatory" evidence="7">
    <location>
        <begin position="39"/>
        <end position="158"/>
    </location>
</feature>
<evidence type="ECO:0000313" key="9">
    <source>
        <dbReference type="Proteomes" id="UP001172681"/>
    </source>
</evidence>